<name>A0A151JA64_9HYME</name>
<evidence type="ECO:0000313" key="2">
    <source>
        <dbReference type="Proteomes" id="UP000078492"/>
    </source>
</evidence>
<dbReference type="EMBL" id="KQ979321">
    <property type="protein sequence ID" value="KYN21948.1"/>
    <property type="molecule type" value="Genomic_DNA"/>
</dbReference>
<protein>
    <submittedName>
        <fullName evidence="1">Uncharacterized protein</fullName>
    </submittedName>
</protein>
<gene>
    <name evidence="1" type="ORF">ALC57_05686</name>
</gene>
<evidence type="ECO:0000313" key="1">
    <source>
        <dbReference type="EMBL" id="KYN21948.1"/>
    </source>
</evidence>
<keyword evidence="2" id="KW-1185">Reference proteome</keyword>
<organism evidence="1 2">
    <name type="scientific">Trachymyrmex cornetzi</name>
    <dbReference type="NCBI Taxonomy" id="471704"/>
    <lineage>
        <taxon>Eukaryota</taxon>
        <taxon>Metazoa</taxon>
        <taxon>Ecdysozoa</taxon>
        <taxon>Arthropoda</taxon>
        <taxon>Hexapoda</taxon>
        <taxon>Insecta</taxon>
        <taxon>Pterygota</taxon>
        <taxon>Neoptera</taxon>
        <taxon>Endopterygota</taxon>
        <taxon>Hymenoptera</taxon>
        <taxon>Apocrita</taxon>
        <taxon>Aculeata</taxon>
        <taxon>Formicoidea</taxon>
        <taxon>Formicidae</taxon>
        <taxon>Myrmicinae</taxon>
        <taxon>Trachymyrmex</taxon>
    </lineage>
</organism>
<dbReference type="STRING" id="471704.A0A151JA64"/>
<reference evidence="1 2" key="1">
    <citation type="submission" date="2015-09" db="EMBL/GenBank/DDBJ databases">
        <title>Trachymyrmex cornetzi WGS genome.</title>
        <authorList>
            <person name="Nygaard S."/>
            <person name="Hu H."/>
            <person name="Boomsma J."/>
            <person name="Zhang G."/>
        </authorList>
    </citation>
    <scope>NUCLEOTIDE SEQUENCE [LARGE SCALE GENOMIC DNA]</scope>
    <source>
        <strain evidence="1">Tcor2-1</strain>
        <tissue evidence="1">Whole body</tissue>
    </source>
</reference>
<dbReference type="AlphaFoldDB" id="A0A151JA64"/>
<accession>A0A151JA64</accession>
<proteinExistence type="predicted"/>
<dbReference type="Proteomes" id="UP000078492">
    <property type="component" value="Unassembled WGS sequence"/>
</dbReference>
<sequence length="182" mass="21187">MLCLYRAVFRSAIEYGCQIFKLKGNQCEFQQLERLVNRNMRLALGYRKSTPINVLMAEAKETPLSLRFDLMSSRFIFRSMSKGNSTTLQSFKYVENVSYSPIRRSQALNSIPILKRYVAQKYALNIIRRSNKPLAYNFCLDSYSYVHPIDESMASVPRDSNSLIFRTRFRELSTTYSAKPDL</sequence>